<gene>
    <name evidence="1" type="ORF">Ciccas_012653</name>
</gene>
<feature type="non-terminal residue" evidence="1">
    <location>
        <position position="1"/>
    </location>
</feature>
<feature type="non-terminal residue" evidence="1">
    <location>
        <position position="345"/>
    </location>
</feature>
<dbReference type="AlphaFoldDB" id="A0ABD2PMR5"/>
<keyword evidence="2" id="KW-1185">Reference proteome</keyword>
<comment type="caution">
    <text evidence="1">The sequence shown here is derived from an EMBL/GenBank/DDBJ whole genome shotgun (WGS) entry which is preliminary data.</text>
</comment>
<evidence type="ECO:0000313" key="2">
    <source>
        <dbReference type="Proteomes" id="UP001626550"/>
    </source>
</evidence>
<proteinExistence type="predicted"/>
<dbReference type="Proteomes" id="UP001626550">
    <property type="component" value="Unassembled WGS sequence"/>
</dbReference>
<accession>A0ABD2PMR5</accession>
<name>A0ABD2PMR5_9PLAT</name>
<protein>
    <submittedName>
        <fullName evidence="1">Uncharacterized protein</fullName>
    </submittedName>
</protein>
<sequence length="345" mass="39162">SKVDSKRIRLFGTGGFDQTIRIWNEEGKVFHTIRNFLYPITSITYIGHSSTFWVCAGLSYAKIFDLQTAEDVTSFCATFDGWEDKTFRLKQVKFIPETNSILGSNSRRDIYMWRESHVTSVVNLIAGSAVNCLAFTLDRPSIIFTGDHKGHLLKWEKKGKHQISYDRKELNVWDSMNQKLLVKVQEKLREQGGRFRKDSLPPNLFIIPSKSTVTASGRQAKMLQLPYSEYKLNLQRSRSFLRLLYVAKLDLVVIACGDGVICKHPISSVLLCSFIDVLTYDKQSTKDLLSKVYEDQVQSQATSMAATARIFAPTDSARTTATFSQTSEDQLSALDLDFADFQDDQ</sequence>
<dbReference type="EMBL" id="JBJKFK010004665">
    <property type="protein sequence ID" value="KAL3308810.1"/>
    <property type="molecule type" value="Genomic_DNA"/>
</dbReference>
<dbReference type="InterPro" id="IPR036322">
    <property type="entry name" value="WD40_repeat_dom_sf"/>
</dbReference>
<evidence type="ECO:0000313" key="1">
    <source>
        <dbReference type="EMBL" id="KAL3308810.1"/>
    </source>
</evidence>
<dbReference type="InterPro" id="IPR015943">
    <property type="entry name" value="WD40/YVTN_repeat-like_dom_sf"/>
</dbReference>
<dbReference type="SUPFAM" id="SSF50978">
    <property type="entry name" value="WD40 repeat-like"/>
    <property type="match status" value="1"/>
</dbReference>
<dbReference type="Gene3D" id="2.130.10.10">
    <property type="entry name" value="YVTN repeat-like/Quinoprotein amine dehydrogenase"/>
    <property type="match status" value="1"/>
</dbReference>
<organism evidence="1 2">
    <name type="scientific">Cichlidogyrus casuarinus</name>
    <dbReference type="NCBI Taxonomy" id="1844966"/>
    <lineage>
        <taxon>Eukaryota</taxon>
        <taxon>Metazoa</taxon>
        <taxon>Spiralia</taxon>
        <taxon>Lophotrochozoa</taxon>
        <taxon>Platyhelminthes</taxon>
        <taxon>Monogenea</taxon>
        <taxon>Monopisthocotylea</taxon>
        <taxon>Dactylogyridea</taxon>
        <taxon>Ancyrocephalidae</taxon>
        <taxon>Cichlidogyrus</taxon>
    </lineage>
</organism>
<reference evidence="1 2" key="1">
    <citation type="submission" date="2024-11" db="EMBL/GenBank/DDBJ databases">
        <title>Adaptive evolution of stress response genes in parasites aligns with host niche diversity.</title>
        <authorList>
            <person name="Hahn C."/>
            <person name="Resl P."/>
        </authorList>
    </citation>
    <scope>NUCLEOTIDE SEQUENCE [LARGE SCALE GENOMIC DNA]</scope>
    <source>
        <strain evidence="1">EGGRZ-B1_66</strain>
        <tissue evidence="1">Body</tissue>
    </source>
</reference>